<evidence type="ECO:0000313" key="2">
    <source>
        <dbReference type="Proteomes" id="UP001530377"/>
    </source>
</evidence>
<comment type="caution">
    <text evidence="1">The sequence shown here is derived from an EMBL/GenBank/DDBJ whole genome shotgun (WGS) entry which is preliminary data.</text>
</comment>
<dbReference type="AlphaFoldDB" id="A0ABD3RB22"/>
<accession>A0ABD3RB22</accession>
<dbReference type="Proteomes" id="UP001530377">
    <property type="component" value="Unassembled WGS sequence"/>
</dbReference>
<evidence type="ECO:0000313" key="1">
    <source>
        <dbReference type="EMBL" id="KAL3810053.1"/>
    </source>
</evidence>
<protein>
    <submittedName>
        <fullName evidence="1">Uncharacterized protein</fullName>
    </submittedName>
</protein>
<gene>
    <name evidence="1" type="ORF">ACHAXA_009466</name>
</gene>
<proteinExistence type="predicted"/>
<organism evidence="1 2">
    <name type="scientific">Cyclostephanos tholiformis</name>
    <dbReference type="NCBI Taxonomy" id="382380"/>
    <lineage>
        <taxon>Eukaryota</taxon>
        <taxon>Sar</taxon>
        <taxon>Stramenopiles</taxon>
        <taxon>Ochrophyta</taxon>
        <taxon>Bacillariophyta</taxon>
        <taxon>Coscinodiscophyceae</taxon>
        <taxon>Thalassiosirophycidae</taxon>
        <taxon>Stephanodiscales</taxon>
        <taxon>Stephanodiscaceae</taxon>
        <taxon>Cyclostephanos</taxon>
    </lineage>
</organism>
<sequence length="68" mass="7246">MTPCDSPIVSSFSALPIGPPGGLMGGGDTWATFAAACTRESSLVAYCMEFEAKREDQMKKTRTVLISE</sequence>
<reference evidence="1 2" key="1">
    <citation type="submission" date="2024-10" db="EMBL/GenBank/DDBJ databases">
        <title>Updated reference genomes for cyclostephanoid diatoms.</title>
        <authorList>
            <person name="Roberts W.R."/>
            <person name="Alverson A.J."/>
        </authorList>
    </citation>
    <scope>NUCLEOTIDE SEQUENCE [LARGE SCALE GENOMIC DNA]</scope>
    <source>
        <strain evidence="1 2">AJA228-03</strain>
    </source>
</reference>
<name>A0ABD3RB22_9STRA</name>
<keyword evidence="2" id="KW-1185">Reference proteome</keyword>
<dbReference type="EMBL" id="JALLPB020000356">
    <property type="protein sequence ID" value="KAL3810053.1"/>
    <property type="molecule type" value="Genomic_DNA"/>
</dbReference>